<evidence type="ECO:0000256" key="1">
    <source>
        <dbReference type="SAM" id="Phobius"/>
    </source>
</evidence>
<dbReference type="Proteomes" id="UP000039865">
    <property type="component" value="Unassembled WGS sequence"/>
</dbReference>
<dbReference type="AlphaFoldDB" id="A0A077ZXD4"/>
<gene>
    <name evidence="2" type="primary">Contig10356.g11049</name>
    <name evidence="2" type="ORF">STYLEM_3545</name>
</gene>
<name>A0A077ZXD4_STYLE</name>
<proteinExistence type="predicted"/>
<reference evidence="2 3" key="1">
    <citation type="submission" date="2014-06" db="EMBL/GenBank/DDBJ databases">
        <authorList>
            <person name="Swart Estienne"/>
        </authorList>
    </citation>
    <scope>NUCLEOTIDE SEQUENCE [LARGE SCALE GENOMIC DNA]</scope>
    <source>
        <strain evidence="2 3">130c</strain>
    </source>
</reference>
<sequence length="342" mass="38918">MVNPSSHRQELSWVHRTDSVLENTRRHIDCEFFNNINNKTFEVKEGDLVGTFLIQEEEEIRSTGLQFAAALLAFEVCCLLIIVVTTIKVRDEHIKRGIGSILFGVAHVMHLGSYHWPVVQAILLATRHGQKIDDSDLALCSLEQFYASRECKKLMLEGSEEVKSEDSEKIVMLPSTWWTIVKWWPSLSLFGVCHFIFHSGSAGPREKVTLQTLPHLQIYSRDLVIVCTFSALVPINVVPVSNVSTASFPPYDSRKCKELLELNRCSSWAQKSGKIRSQSSRVKFTDVEIIDKRQEITQTLAMFKFVRAMKLDQVVLKPVVVKKANTKQKGKSAKRQTQLLME</sequence>
<protein>
    <submittedName>
        <fullName evidence="2">Uncharacterized protein</fullName>
    </submittedName>
</protein>
<keyword evidence="1" id="KW-0812">Transmembrane</keyword>
<organism evidence="2 3">
    <name type="scientific">Stylonychia lemnae</name>
    <name type="common">Ciliate</name>
    <dbReference type="NCBI Taxonomy" id="5949"/>
    <lineage>
        <taxon>Eukaryota</taxon>
        <taxon>Sar</taxon>
        <taxon>Alveolata</taxon>
        <taxon>Ciliophora</taxon>
        <taxon>Intramacronucleata</taxon>
        <taxon>Spirotrichea</taxon>
        <taxon>Stichotrichia</taxon>
        <taxon>Sporadotrichida</taxon>
        <taxon>Oxytrichidae</taxon>
        <taxon>Stylonychinae</taxon>
        <taxon>Stylonychia</taxon>
    </lineage>
</organism>
<feature type="transmembrane region" description="Helical" evidence="1">
    <location>
        <begin position="97"/>
        <end position="116"/>
    </location>
</feature>
<evidence type="ECO:0000313" key="3">
    <source>
        <dbReference type="Proteomes" id="UP000039865"/>
    </source>
</evidence>
<keyword evidence="1" id="KW-0472">Membrane</keyword>
<dbReference type="EMBL" id="CCKQ01003448">
    <property type="protein sequence ID" value="CDW74565.1"/>
    <property type="molecule type" value="Genomic_DNA"/>
</dbReference>
<keyword evidence="1" id="KW-1133">Transmembrane helix</keyword>
<dbReference type="InParanoid" id="A0A077ZXD4"/>
<feature type="transmembrane region" description="Helical" evidence="1">
    <location>
        <begin position="65"/>
        <end position="85"/>
    </location>
</feature>
<keyword evidence="3" id="KW-1185">Reference proteome</keyword>
<evidence type="ECO:0000313" key="2">
    <source>
        <dbReference type="EMBL" id="CDW74565.1"/>
    </source>
</evidence>
<accession>A0A077ZXD4</accession>